<dbReference type="AlphaFoldDB" id="A0A1T4YKJ1"/>
<feature type="domain" description="Isochorismatase-like" evidence="1">
    <location>
        <begin position="7"/>
        <end position="156"/>
    </location>
</feature>
<proteinExistence type="predicted"/>
<organism evidence="2 3">
    <name type="scientific">Sporosarcina newyorkensis</name>
    <dbReference type="NCBI Taxonomy" id="759851"/>
    <lineage>
        <taxon>Bacteria</taxon>
        <taxon>Bacillati</taxon>
        <taxon>Bacillota</taxon>
        <taxon>Bacilli</taxon>
        <taxon>Bacillales</taxon>
        <taxon>Caryophanaceae</taxon>
        <taxon>Sporosarcina</taxon>
    </lineage>
</organism>
<dbReference type="CDD" id="cd01012">
    <property type="entry name" value="YcaC_related"/>
    <property type="match status" value="1"/>
</dbReference>
<accession>A0A1T4YKJ1</accession>
<name>A0A1T4YKJ1_9BACL</name>
<protein>
    <submittedName>
        <fullName evidence="2">Nicotinamidase-related amidase</fullName>
    </submittedName>
</protein>
<gene>
    <name evidence="2" type="ORF">SAMN04244570_2921</name>
</gene>
<dbReference type="PANTHER" id="PTHR14119:SF3">
    <property type="entry name" value="ISOCHORISMATASE DOMAIN-CONTAINING PROTEIN 2"/>
    <property type="match status" value="1"/>
</dbReference>
<dbReference type="Gene3D" id="3.40.50.850">
    <property type="entry name" value="Isochorismatase-like"/>
    <property type="match status" value="1"/>
</dbReference>
<reference evidence="3" key="1">
    <citation type="submission" date="2017-02" db="EMBL/GenBank/DDBJ databases">
        <authorList>
            <person name="Varghese N."/>
            <person name="Submissions S."/>
        </authorList>
    </citation>
    <scope>NUCLEOTIDE SEQUENCE [LARGE SCALE GENOMIC DNA]</scope>
    <source>
        <strain evidence="3">DSM 23966</strain>
    </source>
</reference>
<evidence type="ECO:0000259" key="1">
    <source>
        <dbReference type="Pfam" id="PF00857"/>
    </source>
</evidence>
<evidence type="ECO:0000313" key="2">
    <source>
        <dbReference type="EMBL" id="SKB02344.1"/>
    </source>
</evidence>
<dbReference type="PANTHER" id="PTHR14119">
    <property type="entry name" value="HYDROLASE"/>
    <property type="match status" value="1"/>
</dbReference>
<dbReference type="Proteomes" id="UP000190042">
    <property type="component" value="Unassembled WGS sequence"/>
</dbReference>
<dbReference type="RefSeq" id="WP_078818142.1">
    <property type="nucleotide sequence ID" value="NZ_FUYJ01000006.1"/>
</dbReference>
<sequence>MLKKEQTLFVLVDVQGKLAQIVKDSKTLHDNLEKLIKGLQVLNVPILWLEQYPEGLGPTTESLSSLLEGQEPIAKMTFSAAGNEEFMKQLESSGRKQVLIAGIETHICVYLTAADLVKQGYEVEVVEDAVTSRTEANKQIGLEKMKGLGVTATCVETALYELIGEAGTDEFKKVLKIIK</sequence>
<keyword evidence="3" id="KW-1185">Reference proteome</keyword>
<dbReference type="InterPro" id="IPR000868">
    <property type="entry name" value="Isochorismatase-like_dom"/>
</dbReference>
<evidence type="ECO:0000313" key="3">
    <source>
        <dbReference type="Proteomes" id="UP000190042"/>
    </source>
</evidence>
<dbReference type="InterPro" id="IPR050993">
    <property type="entry name" value="Isochorismatase_domain"/>
</dbReference>
<dbReference type="SUPFAM" id="SSF52499">
    <property type="entry name" value="Isochorismatase-like hydrolases"/>
    <property type="match status" value="1"/>
</dbReference>
<dbReference type="EMBL" id="FUYJ01000006">
    <property type="protein sequence ID" value="SKB02344.1"/>
    <property type="molecule type" value="Genomic_DNA"/>
</dbReference>
<dbReference type="InterPro" id="IPR036380">
    <property type="entry name" value="Isochorismatase-like_sf"/>
</dbReference>
<dbReference type="Pfam" id="PF00857">
    <property type="entry name" value="Isochorismatase"/>
    <property type="match status" value="1"/>
</dbReference>